<accession>A0A137NZ23</accession>
<dbReference type="PANTHER" id="PTHR12121:SF36">
    <property type="entry name" value="ENDONUCLEASE_EXONUCLEASE_PHOSPHATASE DOMAIN-CONTAINING PROTEIN"/>
    <property type="match status" value="1"/>
</dbReference>
<dbReference type="InterPro" id="IPR036691">
    <property type="entry name" value="Endo/exonu/phosph_ase_sf"/>
</dbReference>
<proteinExistence type="predicted"/>
<dbReference type="SUPFAM" id="SSF56219">
    <property type="entry name" value="DNase I-like"/>
    <property type="match status" value="1"/>
</dbReference>
<sequence length="127" mass="14636">VATKKLEEEIQAKEYNITQLENPDLLSIEEIVKIIESNESLQSAYSNYTKLDPTYLEPKYGYEPIYTNITPFFKGTLDYLFYRSSSKQQIEVESIFSLPDRENFGEGLPNLVHGSDHLSIAAKFNFK</sequence>
<evidence type="ECO:0008006" key="3">
    <source>
        <dbReference type="Google" id="ProtNLM"/>
    </source>
</evidence>
<organism evidence="1 2">
    <name type="scientific">Conidiobolus coronatus (strain ATCC 28846 / CBS 209.66 / NRRL 28638)</name>
    <name type="common">Delacroixia coronata</name>
    <dbReference type="NCBI Taxonomy" id="796925"/>
    <lineage>
        <taxon>Eukaryota</taxon>
        <taxon>Fungi</taxon>
        <taxon>Fungi incertae sedis</taxon>
        <taxon>Zoopagomycota</taxon>
        <taxon>Entomophthoromycotina</taxon>
        <taxon>Entomophthoromycetes</taxon>
        <taxon>Entomophthorales</taxon>
        <taxon>Ancylistaceae</taxon>
        <taxon>Conidiobolus</taxon>
    </lineage>
</organism>
<dbReference type="Gene3D" id="3.60.10.10">
    <property type="entry name" value="Endonuclease/exonuclease/phosphatase"/>
    <property type="match status" value="1"/>
</dbReference>
<dbReference type="PANTHER" id="PTHR12121">
    <property type="entry name" value="CARBON CATABOLITE REPRESSOR PROTEIN 4"/>
    <property type="match status" value="1"/>
</dbReference>
<dbReference type="STRING" id="796925.A0A137NZ23"/>
<dbReference type="AlphaFoldDB" id="A0A137NZ23"/>
<evidence type="ECO:0000313" key="2">
    <source>
        <dbReference type="Proteomes" id="UP000070444"/>
    </source>
</evidence>
<gene>
    <name evidence="1" type="ORF">CONCODRAFT_9849</name>
</gene>
<keyword evidence="2" id="KW-1185">Reference proteome</keyword>
<dbReference type="OrthoDB" id="428734at2759"/>
<name>A0A137NZ23_CONC2</name>
<evidence type="ECO:0000313" key="1">
    <source>
        <dbReference type="EMBL" id="KXN67992.1"/>
    </source>
</evidence>
<dbReference type="InterPro" id="IPR050410">
    <property type="entry name" value="CCR4/nocturin_mRNA_transcr"/>
</dbReference>
<dbReference type="EMBL" id="KQ964601">
    <property type="protein sequence ID" value="KXN67992.1"/>
    <property type="molecule type" value="Genomic_DNA"/>
</dbReference>
<protein>
    <recommendedName>
        <fullName evidence="3">Endonuclease/exonuclease/phosphatase domain-containing protein</fullName>
    </recommendedName>
</protein>
<dbReference type="Proteomes" id="UP000070444">
    <property type="component" value="Unassembled WGS sequence"/>
</dbReference>
<reference evidence="1 2" key="1">
    <citation type="journal article" date="2015" name="Genome Biol. Evol.">
        <title>Phylogenomic analyses indicate that early fungi evolved digesting cell walls of algal ancestors of land plants.</title>
        <authorList>
            <person name="Chang Y."/>
            <person name="Wang S."/>
            <person name="Sekimoto S."/>
            <person name="Aerts A.L."/>
            <person name="Choi C."/>
            <person name="Clum A."/>
            <person name="LaButti K.M."/>
            <person name="Lindquist E.A."/>
            <person name="Yee Ngan C."/>
            <person name="Ohm R.A."/>
            <person name="Salamov A.A."/>
            <person name="Grigoriev I.V."/>
            <person name="Spatafora J.W."/>
            <person name="Berbee M.L."/>
        </authorList>
    </citation>
    <scope>NUCLEOTIDE SEQUENCE [LARGE SCALE GENOMIC DNA]</scope>
    <source>
        <strain evidence="1 2">NRRL 28638</strain>
    </source>
</reference>
<feature type="non-terminal residue" evidence="1">
    <location>
        <position position="1"/>
    </location>
</feature>
<dbReference type="GO" id="GO:0000175">
    <property type="term" value="F:3'-5'-RNA exonuclease activity"/>
    <property type="evidence" value="ECO:0007669"/>
    <property type="project" value="TreeGrafter"/>
</dbReference>